<feature type="compositionally biased region" description="Polar residues" evidence="1">
    <location>
        <begin position="1"/>
        <end position="11"/>
    </location>
</feature>
<dbReference type="Gene3D" id="3.30.70.2970">
    <property type="entry name" value="Protein of unknown function (DUF541), domain 2"/>
    <property type="match status" value="1"/>
</dbReference>
<dbReference type="GO" id="GO:0006974">
    <property type="term" value="P:DNA damage response"/>
    <property type="evidence" value="ECO:0007669"/>
    <property type="project" value="TreeGrafter"/>
</dbReference>
<evidence type="ECO:0000256" key="1">
    <source>
        <dbReference type="SAM" id="MobiDB-lite"/>
    </source>
</evidence>
<reference evidence="2 3" key="1">
    <citation type="submission" date="2014-06" db="EMBL/GenBank/DDBJ databases">
        <title>Draft genome sequence of Bacillus manliponensis JCM 15802 (MCCC 1A00708).</title>
        <authorList>
            <person name="Lai Q."/>
            <person name="Liu Y."/>
            <person name="Shao Z."/>
        </authorList>
    </citation>
    <scope>NUCLEOTIDE SEQUENCE [LARGE SCALE GENOMIC DNA]</scope>
    <source>
        <strain evidence="2 3">JCM 15802</strain>
    </source>
</reference>
<dbReference type="Proteomes" id="UP000027822">
    <property type="component" value="Unassembled WGS sequence"/>
</dbReference>
<dbReference type="Gene3D" id="3.30.110.170">
    <property type="entry name" value="Protein of unknown function (DUF541), domain 1"/>
    <property type="match status" value="1"/>
</dbReference>
<dbReference type="EMBL" id="JOTN01000002">
    <property type="protein sequence ID" value="KEK21072.1"/>
    <property type="molecule type" value="Genomic_DNA"/>
</dbReference>
<dbReference type="InterPro" id="IPR052022">
    <property type="entry name" value="26kDa_periplasmic_antigen"/>
</dbReference>
<dbReference type="PANTHER" id="PTHR34387">
    <property type="entry name" value="SLR1258 PROTEIN"/>
    <property type="match status" value="1"/>
</dbReference>
<accession>A0A073K3P2</accession>
<dbReference type="AlphaFoldDB" id="A0A073K3P2"/>
<dbReference type="OrthoDB" id="9785192at2"/>
<organism evidence="2 3">
    <name type="scientific">Bacillus manliponensis</name>
    <dbReference type="NCBI Taxonomy" id="574376"/>
    <lineage>
        <taxon>Bacteria</taxon>
        <taxon>Bacillati</taxon>
        <taxon>Bacillota</taxon>
        <taxon>Bacilli</taxon>
        <taxon>Bacillales</taxon>
        <taxon>Bacillaceae</taxon>
        <taxon>Bacillus</taxon>
        <taxon>Bacillus cereus group</taxon>
    </lineage>
</organism>
<name>A0A073K3P2_9BACI</name>
<dbReference type="PANTHER" id="PTHR34387:SF1">
    <property type="entry name" value="PERIPLASMIC IMMUNOGENIC PROTEIN"/>
    <property type="match status" value="1"/>
</dbReference>
<sequence length="220" mass="24217">MHNGLQPTYPQFRTEKEPTLTVQGEGRIQAKPDVVVLTIGVRTENKSVQQAQTENAAISQQLLSAWKQLGISDQDIETLSYTITPQYDTINGETTLSGYQVEHLYKITVLNVQKAGEVYEVAVANGANVTRGLQFLVSHPNKYYEKALVLAVQNASEKANIIANTYHMKINPIPLSLTEEPGQIPRQTLAYSSAHAYAAPPIQSGELEITATVQATFTYL</sequence>
<gene>
    <name evidence="2" type="ORF">BAMA_09790</name>
</gene>
<proteinExistence type="predicted"/>
<keyword evidence="3" id="KW-1185">Reference proteome</keyword>
<dbReference type="InterPro" id="IPR007497">
    <property type="entry name" value="SIMPL/DUF541"/>
</dbReference>
<evidence type="ECO:0000313" key="3">
    <source>
        <dbReference type="Proteomes" id="UP000027822"/>
    </source>
</evidence>
<dbReference type="eggNOG" id="COG2968">
    <property type="taxonomic scope" value="Bacteria"/>
</dbReference>
<dbReference type="STRING" id="574376.BAMA_09790"/>
<evidence type="ECO:0000313" key="2">
    <source>
        <dbReference type="EMBL" id="KEK21072.1"/>
    </source>
</evidence>
<protein>
    <submittedName>
        <fullName evidence="2">Membrane protein</fullName>
    </submittedName>
</protein>
<comment type="caution">
    <text evidence="2">The sequence shown here is derived from an EMBL/GenBank/DDBJ whole genome shotgun (WGS) entry which is preliminary data.</text>
</comment>
<feature type="region of interest" description="Disordered" evidence="1">
    <location>
        <begin position="1"/>
        <end position="21"/>
    </location>
</feature>
<dbReference type="RefSeq" id="WP_034635970.1">
    <property type="nucleotide sequence ID" value="NZ_CBCSJC010000001.1"/>
</dbReference>
<dbReference type="Pfam" id="PF04402">
    <property type="entry name" value="SIMPL"/>
    <property type="match status" value="1"/>
</dbReference>